<sequence length="339" mass="36680">MVERSGSGRGAERSGGGTVRWWHGRGGGIRGERPDRERRGALNRKLSCGHRVQPAEPCLAWTRRRLRQARTTCHGRKRPRRPAHERGRPSVRPPVEGKDGWGSAREPDGLLIRPERDDRCACNGTARWSGHHRSGRSIRPRTGETTQVRDPMARAPTKWDGWWVRSWTGGGVAGFVHGWGSGSLVCPRSGLAGGFGGGLGEGSLGLCTGGGVVRWSVREVGWPVSSVVGWGRGRPVCARAGEWFAGPFTKVDSPLVRRREPGEGPPGRPRKGTAQGTAVRRRSRELGEGPPGPSTKGDGPRNGRSEAVARAGRRSARFVHDLGSGPMVGHERGRLPVRL</sequence>
<evidence type="ECO:0000313" key="3">
    <source>
        <dbReference type="Proteomes" id="UP000579945"/>
    </source>
</evidence>
<evidence type="ECO:0000313" key="2">
    <source>
        <dbReference type="EMBL" id="MBB3733217.1"/>
    </source>
</evidence>
<feature type="compositionally biased region" description="Basic residues" evidence="1">
    <location>
        <begin position="69"/>
        <end position="81"/>
    </location>
</feature>
<feature type="region of interest" description="Disordered" evidence="1">
    <location>
        <begin position="129"/>
        <end position="148"/>
    </location>
</feature>
<gene>
    <name evidence="2" type="ORF">FHR33_009164</name>
</gene>
<comment type="caution">
    <text evidence="2">The sequence shown here is derived from an EMBL/GenBank/DDBJ whole genome shotgun (WGS) entry which is preliminary data.</text>
</comment>
<feature type="region of interest" description="Disordered" evidence="1">
    <location>
        <begin position="69"/>
        <end position="109"/>
    </location>
</feature>
<feature type="compositionally biased region" description="Basic and acidic residues" evidence="1">
    <location>
        <begin position="30"/>
        <end position="40"/>
    </location>
</feature>
<organism evidence="2 3">
    <name type="scientific">Nonomuraea dietziae</name>
    <dbReference type="NCBI Taxonomy" id="65515"/>
    <lineage>
        <taxon>Bacteria</taxon>
        <taxon>Bacillati</taxon>
        <taxon>Actinomycetota</taxon>
        <taxon>Actinomycetes</taxon>
        <taxon>Streptosporangiales</taxon>
        <taxon>Streptosporangiaceae</taxon>
        <taxon>Nonomuraea</taxon>
    </lineage>
</organism>
<accession>A0A7W5VRN0</accession>
<feature type="region of interest" description="Disordered" evidence="1">
    <location>
        <begin position="254"/>
        <end position="339"/>
    </location>
</feature>
<feature type="compositionally biased region" description="Basic and acidic residues" evidence="1">
    <location>
        <begin position="95"/>
        <end position="109"/>
    </location>
</feature>
<dbReference type="Proteomes" id="UP000579945">
    <property type="component" value="Unassembled WGS sequence"/>
</dbReference>
<feature type="region of interest" description="Disordered" evidence="1">
    <location>
        <begin position="1"/>
        <end position="46"/>
    </location>
</feature>
<protein>
    <submittedName>
        <fullName evidence="2">Uncharacterized protein</fullName>
    </submittedName>
</protein>
<dbReference type="AlphaFoldDB" id="A0A7W5VRN0"/>
<feature type="compositionally biased region" description="Basic and acidic residues" evidence="1">
    <location>
        <begin position="329"/>
        <end position="339"/>
    </location>
</feature>
<keyword evidence="3" id="KW-1185">Reference proteome</keyword>
<feature type="compositionally biased region" description="Basic residues" evidence="1">
    <location>
        <begin position="129"/>
        <end position="139"/>
    </location>
</feature>
<proteinExistence type="predicted"/>
<name>A0A7W5VRN0_9ACTN</name>
<feature type="compositionally biased region" description="Gly residues" evidence="1">
    <location>
        <begin position="7"/>
        <end position="29"/>
    </location>
</feature>
<reference evidence="2 3" key="1">
    <citation type="submission" date="2020-08" db="EMBL/GenBank/DDBJ databases">
        <title>Sequencing the genomes of 1000 actinobacteria strains.</title>
        <authorList>
            <person name="Klenk H.-P."/>
        </authorList>
    </citation>
    <scope>NUCLEOTIDE SEQUENCE [LARGE SCALE GENOMIC DNA]</scope>
    <source>
        <strain evidence="2 3">DSM 44320</strain>
    </source>
</reference>
<dbReference type="EMBL" id="JACIBV010000002">
    <property type="protein sequence ID" value="MBB3733217.1"/>
    <property type="molecule type" value="Genomic_DNA"/>
</dbReference>
<evidence type="ECO:0000256" key="1">
    <source>
        <dbReference type="SAM" id="MobiDB-lite"/>
    </source>
</evidence>